<sequence>MTAPLRKVVCTEVRSSRGETFRQFVHRLECGHLIRGRRIDLGPSRAKRMRCWDCGRAAEIGLKYIPGVEE</sequence>
<organism evidence="1">
    <name type="scientific">marine sediment metagenome</name>
    <dbReference type="NCBI Taxonomy" id="412755"/>
    <lineage>
        <taxon>unclassified sequences</taxon>
        <taxon>metagenomes</taxon>
        <taxon>ecological metagenomes</taxon>
    </lineage>
</organism>
<accession>A0A0F9R0L3</accession>
<reference evidence="1" key="1">
    <citation type="journal article" date="2015" name="Nature">
        <title>Complex archaea that bridge the gap between prokaryotes and eukaryotes.</title>
        <authorList>
            <person name="Spang A."/>
            <person name="Saw J.H."/>
            <person name="Jorgensen S.L."/>
            <person name="Zaremba-Niedzwiedzka K."/>
            <person name="Martijn J."/>
            <person name="Lind A.E."/>
            <person name="van Eijk R."/>
            <person name="Schleper C."/>
            <person name="Guy L."/>
            <person name="Ettema T.J."/>
        </authorList>
    </citation>
    <scope>NUCLEOTIDE SEQUENCE</scope>
</reference>
<name>A0A0F9R0L3_9ZZZZ</name>
<evidence type="ECO:0000313" key="1">
    <source>
        <dbReference type="EMBL" id="KKN11038.1"/>
    </source>
</evidence>
<proteinExistence type="predicted"/>
<dbReference type="AlphaFoldDB" id="A0A0F9R0L3"/>
<comment type="caution">
    <text evidence="1">The sequence shown here is derived from an EMBL/GenBank/DDBJ whole genome shotgun (WGS) entry which is preliminary data.</text>
</comment>
<dbReference type="EMBL" id="LAZR01004181">
    <property type="protein sequence ID" value="KKN11038.1"/>
    <property type="molecule type" value="Genomic_DNA"/>
</dbReference>
<protein>
    <submittedName>
        <fullName evidence="1">Uncharacterized protein</fullName>
    </submittedName>
</protein>
<gene>
    <name evidence="1" type="ORF">LCGC14_1030690</name>
</gene>